<dbReference type="Pfam" id="PF23544">
    <property type="entry name" value="AtuA_ferredoxin"/>
    <property type="match status" value="1"/>
</dbReference>
<organism evidence="2 3">
    <name type="scientific">Chitinasiproducens palmae</name>
    <dbReference type="NCBI Taxonomy" id="1770053"/>
    <lineage>
        <taxon>Bacteria</taxon>
        <taxon>Pseudomonadati</taxon>
        <taxon>Pseudomonadota</taxon>
        <taxon>Betaproteobacteria</taxon>
        <taxon>Burkholderiales</taxon>
        <taxon>Burkholderiaceae</taxon>
        <taxon>Chitinasiproducens</taxon>
    </lineage>
</organism>
<dbReference type="RefSeq" id="WP_091908537.1">
    <property type="nucleotide sequence ID" value="NZ_FNLO01000006.1"/>
</dbReference>
<feature type="domain" description="AtuA-like ferredoxin-fold" evidence="1">
    <location>
        <begin position="1"/>
        <end position="99"/>
    </location>
</feature>
<proteinExistence type="predicted"/>
<gene>
    <name evidence="2" type="ORF">SAMN05216551_10675</name>
</gene>
<evidence type="ECO:0000313" key="2">
    <source>
        <dbReference type="EMBL" id="SDV48801.1"/>
    </source>
</evidence>
<accession>A0A1H2PPT3</accession>
<dbReference type="PANTHER" id="PTHR47708:SF2">
    <property type="entry name" value="SI:CH73-132F6.5"/>
    <property type="match status" value="1"/>
</dbReference>
<dbReference type="STRING" id="1770053.SAMN05216551_10675"/>
<evidence type="ECO:0000313" key="3">
    <source>
        <dbReference type="Proteomes" id="UP000243719"/>
    </source>
</evidence>
<sequence>MELREIAHTRTGDKGDTLNVSVICHDPADYLTICEQVTAARVKAHLADVVKGEVVRYELPNIAALNFVMQQALGGGVTRSLALDAHGKSLGSALLGLPIA</sequence>
<dbReference type="Proteomes" id="UP000243719">
    <property type="component" value="Unassembled WGS sequence"/>
</dbReference>
<name>A0A1H2PPT3_9BURK</name>
<dbReference type="EMBL" id="FNLO01000006">
    <property type="protein sequence ID" value="SDV48801.1"/>
    <property type="molecule type" value="Genomic_DNA"/>
</dbReference>
<dbReference type="OrthoDB" id="21390at2"/>
<dbReference type="AlphaFoldDB" id="A0A1H2PPT3"/>
<reference evidence="3" key="1">
    <citation type="submission" date="2016-09" db="EMBL/GenBank/DDBJ databases">
        <authorList>
            <person name="Varghese N."/>
            <person name="Submissions S."/>
        </authorList>
    </citation>
    <scope>NUCLEOTIDE SEQUENCE [LARGE SCALE GENOMIC DNA]</scope>
    <source>
        <strain evidence="3">JS23</strain>
    </source>
</reference>
<evidence type="ECO:0000259" key="1">
    <source>
        <dbReference type="Pfam" id="PF23544"/>
    </source>
</evidence>
<protein>
    <recommendedName>
        <fullName evidence="1">AtuA-like ferredoxin-fold domain-containing protein</fullName>
    </recommendedName>
</protein>
<dbReference type="InterPro" id="IPR056362">
    <property type="entry name" value="AtuA-like_ferredoxin_dom"/>
</dbReference>
<keyword evidence="3" id="KW-1185">Reference proteome</keyword>
<dbReference type="PANTHER" id="PTHR47708">
    <property type="match status" value="1"/>
</dbReference>